<organism evidence="2 3">
    <name type="scientific">Mesotoga infera</name>
    <dbReference type="NCBI Taxonomy" id="1236046"/>
    <lineage>
        <taxon>Bacteria</taxon>
        <taxon>Thermotogati</taxon>
        <taxon>Thermotogota</taxon>
        <taxon>Thermotogae</taxon>
        <taxon>Kosmotogales</taxon>
        <taxon>Kosmotogaceae</taxon>
        <taxon>Mesotoga</taxon>
    </lineage>
</organism>
<keyword evidence="1" id="KW-0732">Signal</keyword>
<gene>
    <name evidence="2" type="ORF">MESINF_1561</name>
</gene>
<evidence type="ECO:0000256" key="1">
    <source>
        <dbReference type="SAM" id="SignalP"/>
    </source>
</evidence>
<feature type="chain" id="PRO_5031470161" evidence="1">
    <location>
        <begin position="21"/>
        <end position="123"/>
    </location>
</feature>
<dbReference type="EMBL" id="LS974202">
    <property type="protein sequence ID" value="SSC13005.1"/>
    <property type="molecule type" value="Genomic_DNA"/>
</dbReference>
<proteinExistence type="predicted"/>
<keyword evidence="3" id="KW-1185">Reference proteome</keyword>
<name>A0A7Z7LFN4_9BACT</name>
<dbReference type="InterPro" id="IPR028994">
    <property type="entry name" value="Integrin_alpha_N"/>
</dbReference>
<evidence type="ECO:0000313" key="2">
    <source>
        <dbReference type="EMBL" id="SSC13005.1"/>
    </source>
</evidence>
<dbReference type="KEGG" id="minf:MESINF_1561"/>
<evidence type="ECO:0000313" key="3">
    <source>
        <dbReference type="Proteomes" id="UP000250796"/>
    </source>
</evidence>
<dbReference type="SUPFAM" id="SSF69318">
    <property type="entry name" value="Integrin alpha N-terminal domain"/>
    <property type="match status" value="1"/>
</dbReference>
<sequence>MKKILIITIAILMVGAIATAAGLGFRAQGIKQAQVGSGRCEAFVDENGDGICDSYALRPQPQDGTGKRWAAGRISGGFKGNRAANRGTGLAGQENFVDENGDGICDLLGTRNGMGRGKAFGRK</sequence>
<reference evidence="2 3" key="1">
    <citation type="submission" date="2017-01" db="EMBL/GenBank/DDBJ databases">
        <authorList>
            <person name="Erauso G."/>
        </authorList>
    </citation>
    <scope>NUCLEOTIDE SEQUENCE [LARGE SCALE GENOMIC DNA]</scope>
    <source>
        <strain evidence="2">MESINF1</strain>
    </source>
</reference>
<protein>
    <submittedName>
        <fullName evidence="2">Putative Thrombospondin type 3 repeat protein</fullName>
    </submittedName>
</protein>
<dbReference type="Proteomes" id="UP000250796">
    <property type="component" value="Chromosome MESINF"/>
</dbReference>
<dbReference type="RefSeq" id="WP_169699206.1">
    <property type="nucleotide sequence ID" value="NZ_LS974202.1"/>
</dbReference>
<feature type="signal peptide" evidence="1">
    <location>
        <begin position="1"/>
        <end position="20"/>
    </location>
</feature>
<accession>A0A7Z7LFN4</accession>
<dbReference type="AlphaFoldDB" id="A0A7Z7LFN4"/>